<feature type="region of interest" description="Disordered" evidence="3">
    <location>
        <begin position="30"/>
        <end position="110"/>
    </location>
</feature>
<evidence type="ECO:0000259" key="4">
    <source>
        <dbReference type="PROSITE" id="PS51015"/>
    </source>
</evidence>
<sequence length="293" mass="32225">MLLDFEEQREANIAKNLAVLMEFGIEEENKFIVKKKVPPKPKKKAQRKRKEAPSANDEDENGEPPRKTGALAASVDGDASAGPRRSGRNAGKKIDYAGDGDNLKRDDGPKMITEKARAKEMSGEKGAMKRLHDPKTFGAIPSVEVGKWWETRMACSADAIHAPWVAGISGGPDGCYSVALSGGYEDDVDLGVAFTYTGSGGRDLKGTKQNPKNLRTAPQSSDQSFEHRDNKALLRSVETQNPVRVIRGFKLKSQYAPREGYRYDGLYTVEKAWREKGMNAKGLLVCKFAFKVT</sequence>
<dbReference type="Proteomes" id="UP000053257">
    <property type="component" value="Unassembled WGS sequence"/>
</dbReference>
<evidence type="ECO:0000256" key="3">
    <source>
        <dbReference type="SAM" id="MobiDB-lite"/>
    </source>
</evidence>
<accession>A0A0C3PVP6</accession>
<dbReference type="PANTHER" id="PTHR14140">
    <property type="entry name" value="E3 UBIQUITIN-PROTEIN LIGASE UHRF-RELATED"/>
    <property type="match status" value="1"/>
</dbReference>
<dbReference type="Pfam" id="PF02182">
    <property type="entry name" value="SAD_SRA"/>
    <property type="match status" value="1"/>
</dbReference>
<name>A0A0C3PVP6_PHLG1</name>
<dbReference type="EMBL" id="KN840442">
    <property type="protein sequence ID" value="KIP11978.1"/>
    <property type="molecule type" value="Genomic_DNA"/>
</dbReference>
<feature type="compositionally biased region" description="Basic residues" evidence="3">
    <location>
        <begin position="32"/>
        <end position="50"/>
    </location>
</feature>
<protein>
    <recommendedName>
        <fullName evidence="4">YDG domain-containing protein</fullName>
    </recommendedName>
</protein>
<dbReference type="OrthoDB" id="2270193at2759"/>
<dbReference type="GO" id="GO:0061630">
    <property type="term" value="F:ubiquitin protein ligase activity"/>
    <property type="evidence" value="ECO:0007669"/>
    <property type="project" value="TreeGrafter"/>
</dbReference>
<dbReference type="SMART" id="SM00466">
    <property type="entry name" value="SRA"/>
    <property type="match status" value="1"/>
</dbReference>
<dbReference type="GO" id="GO:0016567">
    <property type="term" value="P:protein ubiquitination"/>
    <property type="evidence" value="ECO:0007669"/>
    <property type="project" value="TreeGrafter"/>
</dbReference>
<reference evidence="5 6" key="1">
    <citation type="journal article" date="2014" name="PLoS Genet.">
        <title>Analysis of the Phlebiopsis gigantea genome, transcriptome and secretome provides insight into its pioneer colonization strategies of wood.</title>
        <authorList>
            <person name="Hori C."/>
            <person name="Ishida T."/>
            <person name="Igarashi K."/>
            <person name="Samejima M."/>
            <person name="Suzuki H."/>
            <person name="Master E."/>
            <person name="Ferreira P."/>
            <person name="Ruiz-Duenas F.J."/>
            <person name="Held B."/>
            <person name="Canessa P."/>
            <person name="Larrondo L.F."/>
            <person name="Schmoll M."/>
            <person name="Druzhinina I.S."/>
            <person name="Kubicek C.P."/>
            <person name="Gaskell J.A."/>
            <person name="Kersten P."/>
            <person name="St John F."/>
            <person name="Glasner J."/>
            <person name="Sabat G."/>
            <person name="Splinter BonDurant S."/>
            <person name="Syed K."/>
            <person name="Yadav J."/>
            <person name="Mgbeahuruike A.C."/>
            <person name="Kovalchuk A."/>
            <person name="Asiegbu F.O."/>
            <person name="Lackner G."/>
            <person name="Hoffmeister D."/>
            <person name="Rencoret J."/>
            <person name="Gutierrez A."/>
            <person name="Sun H."/>
            <person name="Lindquist E."/>
            <person name="Barry K."/>
            <person name="Riley R."/>
            <person name="Grigoriev I.V."/>
            <person name="Henrissat B."/>
            <person name="Kues U."/>
            <person name="Berka R.M."/>
            <person name="Martinez A.T."/>
            <person name="Covert S.F."/>
            <person name="Blanchette R.A."/>
            <person name="Cullen D."/>
        </authorList>
    </citation>
    <scope>NUCLEOTIDE SEQUENCE [LARGE SCALE GENOMIC DNA]</scope>
    <source>
        <strain evidence="5 6">11061_1 CR5-6</strain>
    </source>
</reference>
<keyword evidence="6" id="KW-1185">Reference proteome</keyword>
<dbReference type="Gene3D" id="2.30.280.10">
    <property type="entry name" value="SRA-YDG"/>
    <property type="match status" value="1"/>
</dbReference>
<dbReference type="PANTHER" id="PTHR14140:SF27">
    <property type="entry name" value="OS04G0289800 PROTEIN"/>
    <property type="match status" value="1"/>
</dbReference>
<evidence type="ECO:0000313" key="6">
    <source>
        <dbReference type="Proteomes" id="UP000053257"/>
    </source>
</evidence>
<dbReference type="PROSITE" id="PS51015">
    <property type="entry name" value="YDG"/>
    <property type="match status" value="1"/>
</dbReference>
<feature type="compositionally biased region" description="Basic and acidic residues" evidence="3">
    <location>
        <begin position="92"/>
        <end position="110"/>
    </location>
</feature>
<dbReference type="InterPro" id="IPR036987">
    <property type="entry name" value="SRA-YDG_sf"/>
</dbReference>
<dbReference type="STRING" id="745531.A0A0C3PVP6"/>
<dbReference type="AlphaFoldDB" id="A0A0C3PVP6"/>
<dbReference type="InterPro" id="IPR015947">
    <property type="entry name" value="PUA-like_sf"/>
</dbReference>
<feature type="compositionally biased region" description="Polar residues" evidence="3">
    <location>
        <begin position="207"/>
        <end position="223"/>
    </location>
</feature>
<dbReference type="InterPro" id="IPR003105">
    <property type="entry name" value="SRA_YDG"/>
</dbReference>
<gene>
    <name evidence="5" type="ORF">PHLGIDRAFT_397189</name>
</gene>
<dbReference type="HOGENOM" id="CLU_033265_0_0_1"/>
<evidence type="ECO:0000256" key="2">
    <source>
        <dbReference type="PROSITE-ProRule" id="PRU00358"/>
    </source>
</evidence>
<comment type="subcellular location">
    <subcellularLocation>
        <location evidence="2">Nucleus</location>
    </subcellularLocation>
</comment>
<feature type="domain" description="YDG" evidence="4">
    <location>
        <begin position="138"/>
        <end position="292"/>
    </location>
</feature>
<dbReference type="GO" id="GO:0044027">
    <property type="term" value="P:negative regulation of gene expression via chromosomal CpG island methylation"/>
    <property type="evidence" value="ECO:0007669"/>
    <property type="project" value="TreeGrafter"/>
</dbReference>
<feature type="region of interest" description="Disordered" evidence="3">
    <location>
        <begin position="201"/>
        <end position="228"/>
    </location>
</feature>
<dbReference type="GO" id="GO:0005634">
    <property type="term" value="C:nucleus"/>
    <property type="evidence" value="ECO:0007669"/>
    <property type="project" value="UniProtKB-SubCell"/>
</dbReference>
<keyword evidence="1 2" id="KW-0539">Nucleus</keyword>
<dbReference type="InterPro" id="IPR045134">
    <property type="entry name" value="UHRF1/2-like"/>
</dbReference>
<organism evidence="5 6">
    <name type="scientific">Phlebiopsis gigantea (strain 11061_1 CR5-6)</name>
    <name type="common">White-rot fungus</name>
    <name type="synonym">Peniophora gigantea</name>
    <dbReference type="NCBI Taxonomy" id="745531"/>
    <lineage>
        <taxon>Eukaryota</taxon>
        <taxon>Fungi</taxon>
        <taxon>Dikarya</taxon>
        <taxon>Basidiomycota</taxon>
        <taxon>Agaricomycotina</taxon>
        <taxon>Agaricomycetes</taxon>
        <taxon>Polyporales</taxon>
        <taxon>Phanerochaetaceae</taxon>
        <taxon>Phlebiopsis</taxon>
    </lineage>
</organism>
<proteinExistence type="predicted"/>
<dbReference type="FunFam" id="2.30.280.10:FF:000005">
    <property type="entry name" value="E3 ubiquitin-protein ligase UHRF1"/>
    <property type="match status" value="1"/>
</dbReference>
<evidence type="ECO:0000313" key="5">
    <source>
        <dbReference type="EMBL" id="KIP11978.1"/>
    </source>
</evidence>
<evidence type="ECO:0000256" key="1">
    <source>
        <dbReference type="ARBA" id="ARBA00023242"/>
    </source>
</evidence>
<dbReference type="SUPFAM" id="SSF88697">
    <property type="entry name" value="PUA domain-like"/>
    <property type="match status" value="1"/>
</dbReference>